<dbReference type="SUPFAM" id="SSF54427">
    <property type="entry name" value="NTF2-like"/>
    <property type="match status" value="1"/>
</dbReference>
<keyword evidence="10" id="KW-1185">Reference proteome</keyword>
<dbReference type="GO" id="GO:0030638">
    <property type="term" value="P:polyketide metabolic process"/>
    <property type="evidence" value="ECO:0007669"/>
    <property type="project" value="InterPro"/>
</dbReference>
<dbReference type="PANTHER" id="PTHR33048">
    <property type="entry name" value="PTH11-LIKE INTEGRAL MEMBRANE PROTEIN (AFU_ORTHOLOGUE AFUA_5G11245)"/>
    <property type="match status" value="1"/>
</dbReference>
<evidence type="ECO:0000256" key="5">
    <source>
        <dbReference type="ARBA" id="ARBA00038359"/>
    </source>
</evidence>
<evidence type="ECO:0000256" key="2">
    <source>
        <dbReference type="ARBA" id="ARBA00022692"/>
    </source>
</evidence>
<evidence type="ECO:0000259" key="8">
    <source>
        <dbReference type="Pfam" id="PF20684"/>
    </source>
</evidence>
<dbReference type="InterPro" id="IPR049326">
    <property type="entry name" value="Rhodopsin_dom_fungi"/>
</dbReference>
<keyword evidence="3 7" id="KW-1133">Transmembrane helix</keyword>
<evidence type="ECO:0000256" key="6">
    <source>
        <dbReference type="SAM" id="MobiDB-lite"/>
    </source>
</evidence>
<comment type="similarity">
    <text evidence="5">Belongs to the SAT4 family.</text>
</comment>
<sequence>MDATHESSANPNTANGVIPDQYADPLATTPEQLASLPHDNAGPKLNTVIWTLTAVSGLILCLRIYCRVTRRKGLWWDDAFLIAAWMCITVESALLTYMTTLGYGLHIWDFNVMENMPRILIPSTFGITLLQLTDGGIKKVTWAIIISMNIAMALSAQFPWMIWKMQMQKKEKIGVGIAMSMGILAGITGLVKASQIPRMLSDDFANGVELWLWGNAETAVTIIAASIPMLRVMIRDAANSRRAHGFTGYFSDNNGLGSLKQTRIVTITSGPMASDAEVEKQINDNDSDKGMLDDSHGEILKMGAMVHKHDFQVQYNSWRDPGPDEPARYVRTGVAPPPKANNRTRFKSFLNRINRRQWELLSDVVHGKVAYNKQNLSLYEFTVVLKHEFAPKTNITMDIITSVAGNDEGDGSVIARLRVSTLITDGPCLPSTARKRSEYARHMVVYFSDTKINRIYDISDADEKQTLSQRVVPPPSLRPPPPRTSIDLRQFYADYIACINSGKMAEGLHRFCSSSGVVWNGTRFTVEQYGDMIQSSLDAISGLFFDIHTLVVDKSRQQIAARLEFTGTPVKPFAGGVPNGRPVAFAEHVFYWLDRGKISDVLTIVDWEDYRSQLAR</sequence>
<evidence type="ECO:0000313" key="10">
    <source>
        <dbReference type="Proteomes" id="UP001303647"/>
    </source>
</evidence>
<feature type="transmembrane region" description="Helical" evidence="7">
    <location>
        <begin position="211"/>
        <end position="234"/>
    </location>
</feature>
<evidence type="ECO:0000256" key="3">
    <source>
        <dbReference type="ARBA" id="ARBA00022989"/>
    </source>
</evidence>
<reference evidence="9" key="1">
    <citation type="journal article" date="2023" name="Mol. Phylogenet. Evol.">
        <title>Genome-scale phylogeny and comparative genomics of the fungal order Sordariales.</title>
        <authorList>
            <person name="Hensen N."/>
            <person name="Bonometti L."/>
            <person name="Westerberg I."/>
            <person name="Brannstrom I.O."/>
            <person name="Guillou S."/>
            <person name="Cros-Aarteil S."/>
            <person name="Calhoun S."/>
            <person name="Haridas S."/>
            <person name="Kuo A."/>
            <person name="Mondo S."/>
            <person name="Pangilinan J."/>
            <person name="Riley R."/>
            <person name="LaButti K."/>
            <person name="Andreopoulos B."/>
            <person name="Lipzen A."/>
            <person name="Chen C."/>
            <person name="Yan M."/>
            <person name="Daum C."/>
            <person name="Ng V."/>
            <person name="Clum A."/>
            <person name="Steindorff A."/>
            <person name="Ohm R.A."/>
            <person name="Martin F."/>
            <person name="Silar P."/>
            <person name="Natvig D.O."/>
            <person name="Lalanne C."/>
            <person name="Gautier V."/>
            <person name="Ament-Velasquez S.L."/>
            <person name="Kruys A."/>
            <person name="Hutchinson M.I."/>
            <person name="Powell A.J."/>
            <person name="Barry K."/>
            <person name="Miller A.N."/>
            <person name="Grigoriev I.V."/>
            <person name="Debuchy R."/>
            <person name="Gladieux P."/>
            <person name="Hiltunen Thoren M."/>
            <person name="Johannesson H."/>
        </authorList>
    </citation>
    <scope>NUCLEOTIDE SEQUENCE</scope>
    <source>
        <strain evidence="9">CBS 359.72</strain>
    </source>
</reference>
<feature type="compositionally biased region" description="Polar residues" evidence="6">
    <location>
        <begin position="1"/>
        <end position="15"/>
    </location>
</feature>
<gene>
    <name evidence="9" type="ORF">C7999DRAFT_39861</name>
</gene>
<feature type="transmembrane region" description="Helical" evidence="7">
    <location>
        <begin position="173"/>
        <end position="191"/>
    </location>
</feature>
<dbReference type="GO" id="GO:0016020">
    <property type="term" value="C:membrane"/>
    <property type="evidence" value="ECO:0007669"/>
    <property type="project" value="UniProtKB-SubCell"/>
</dbReference>
<evidence type="ECO:0000256" key="4">
    <source>
        <dbReference type="ARBA" id="ARBA00023136"/>
    </source>
</evidence>
<dbReference type="AlphaFoldDB" id="A0AAN7CW37"/>
<dbReference type="InterPro" id="IPR032710">
    <property type="entry name" value="NTF2-like_dom_sf"/>
</dbReference>
<feature type="region of interest" description="Disordered" evidence="6">
    <location>
        <begin position="1"/>
        <end position="21"/>
    </location>
</feature>
<evidence type="ECO:0000256" key="1">
    <source>
        <dbReference type="ARBA" id="ARBA00004141"/>
    </source>
</evidence>
<dbReference type="Pfam" id="PF07366">
    <property type="entry name" value="SnoaL"/>
    <property type="match status" value="1"/>
</dbReference>
<comment type="caution">
    <text evidence="9">The sequence shown here is derived from an EMBL/GenBank/DDBJ whole genome shotgun (WGS) entry which is preliminary data.</text>
</comment>
<dbReference type="InterPro" id="IPR052337">
    <property type="entry name" value="SAT4-like"/>
</dbReference>
<accession>A0AAN7CW37</accession>
<dbReference type="PANTHER" id="PTHR33048:SF42">
    <property type="entry name" value="INTEGRAL MEMBRANE PROTEIN"/>
    <property type="match status" value="1"/>
</dbReference>
<feature type="transmembrane region" description="Helical" evidence="7">
    <location>
        <begin position="47"/>
        <end position="66"/>
    </location>
</feature>
<keyword evidence="2 7" id="KW-0812">Transmembrane</keyword>
<evidence type="ECO:0000256" key="7">
    <source>
        <dbReference type="SAM" id="Phobius"/>
    </source>
</evidence>
<name>A0AAN7CW37_9PEZI</name>
<organism evidence="9 10">
    <name type="scientific">Corynascus novoguineensis</name>
    <dbReference type="NCBI Taxonomy" id="1126955"/>
    <lineage>
        <taxon>Eukaryota</taxon>
        <taxon>Fungi</taxon>
        <taxon>Dikarya</taxon>
        <taxon>Ascomycota</taxon>
        <taxon>Pezizomycotina</taxon>
        <taxon>Sordariomycetes</taxon>
        <taxon>Sordariomycetidae</taxon>
        <taxon>Sordariales</taxon>
        <taxon>Chaetomiaceae</taxon>
        <taxon>Corynascus</taxon>
    </lineage>
</organism>
<dbReference type="Gene3D" id="3.10.450.50">
    <property type="match status" value="2"/>
</dbReference>
<feature type="transmembrane region" description="Helical" evidence="7">
    <location>
        <begin position="140"/>
        <end position="161"/>
    </location>
</feature>
<feature type="transmembrane region" description="Helical" evidence="7">
    <location>
        <begin position="78"/>
        <end position="98"/>
    </location>
</feature>
<comment type="subcellular location">
    <subcellularLocation>
        <location evidence="1">Membrane</location>
        <topology evidence="1">Multi-pass membrane protein</topology>
    </subcellularLocation>
</comment>
<dbReference type="Proteomes" id="UP001303647">
    <property type="component" value="Unassembled WGS sequence"/>
</dbReference>
<evidence type="ECO:0000313" key="9">
    <source>
        <dbReference type="EMBL" id="KAK4249010.1"/>
    </source>
</evidence>
<feature type="domain" description="Rhodopsin" evidence="8">
    <location>
        <begin position="160"/>
        <end position="235"/>
    </location>
</feature>
<proteinExistence type="inferred from homology"/>
<dbReference type="EMBL" id="MU857629">
    <property type="protein sequence ID" value="KAK4249010.1"/>
    <property type="molecule type" value="Genomic_DNA"/>
</dbReference>
<protein>
    <recommendedName>
        <fullName evidence="8">Rhodopsin domain-containing protein</fullName>
    </recommendedName>
</protein>
<keyword evidence="4 7" id="KW-0472">Membrane</keyword>
<dbReference type="InterPro" id="IPR009959">
    <property type="entry name" value="Cyclase_SnoaL-like"/>
</dbReference>
<dbReference type="Pfam" id="PF20684">
    <property type="entry name" value="Fung_rhodopsin"/>
    <property type="match status" value="2"/>
</dbReference>
<feature type="domain" description="Rhodopsin" evidence="8">
    <location>
        <begin position="62"/>
        <end position="113"/>
    </location>
</feature>
<reference evidence="9" key="2">
    <citation type="submission" date="2023-05" db="EMBL/GenBank/DDBJ databases">
        <authorList>
            <consortium name="Lawrence Berkeley National Laboratory"/>
            <person name="Steindorff A."/>
            <person name="Hensen N."/>
            <person name="Bonometti L."/>
            <person name="Westerberg I."/>
            <person name="Brannstrom I.O."/>
            <person name="Guillou S."/>
            <person name="Cros-Aarteil S."/>
            <person name="Calhoun S."/>
            <person name="Haridas S."/>
            <person name="Kuo A."/>
            <person name="Mondo S."/>
            <person name="Pangilinan J."/>
            <person name="Riley R."/>
            <person name="Labutti K."/>
            <person name="Andreopoulos B."/>
            <person name="Lipzen A."/>
            <person name="Chen C."/>
            <person name="Yanf M."/>
            <person name="Daum C."/>
            <person name="Ng V."/>
            <person name="Clum A."/>
            <person name="Ohm R."/>
            <person name="Martin F."/>
            <person name="Silar P."/>
            <person name="Natvig D."/>
            <person name="Lalanne C."/>
            <person name="Gautier V."/>
            <person name="Ament-Velasquez S.L."/>
            <person name="Kruys A."/>
            <person name="Hutchinson M.I."/>
            <person name="Powell A.J."/>
            <person name="Barry K."/>
            <person name="Miller A.N."/>
            <person name="Grigoriev I.V."/>
            <person name="Debuchy R."/>
            <person name="Gladieux P."/>
            <person name="Thoren M.H."/>
            <person name="Johannesson H."/>
        </authorList>
    </citation>
    <scope>NUCLEOTIDE SEQUENCE</scope>
    <source>
        <strain evidence="9">CBS 359.72</strain>
    </source>
</reference>